<evidence type="ECO:0000313" key="3">
    <source>
        <dbReference type="Proteomes" id="UP000653565"/>
    </source>
</evidence>
<dbReference type="OrthoDB" id="4509729at2759"/>
<gene>
    <name evidence="2" type="ORF">CNMCM6805_002026</name>
</gene>
<proteinExistence type="predicted"/>
<evidence type="ECO:0000313" key="2">
    <source>
        <dbReference type="EMBL" id="KAF4242918.1"/>
    </source>
</evidence>
<name>A0A8H4HG92_9EURO</name>
<protein>
    <submittedName>
        <fullName evidence="2">Uncharacterized protein</fullName>
    </submittedName>
</protein>
<evidence type="ECO:0000256" key="1">
    <source>
        <dbReference type="SAM" id="MobiDB-lite"/>
    </source>
</evidence>
<keyword evidence="3" id="KW-1185">Reference proteome</keyword>
<sequence length="117" mass="13001">MVPLHPSPQPAASANQLPTLHSAIADRRSASYTSPANDHDHDSSPAKYVSPSSNIDVQIREYHNSIKATLTALLNDQRVRKNPDGSKCVQSFLFEAERNLRKEKRKSIGSRPPDEKL</sequence>
<reference evidence="2" key="1">
    <citation type="journal article" date="2020" name="bioRxiv">
        <title>Genomic and phenotypic heterogeneity of clinical isolates of the human pathogens Aspergillus fumigatus, Aspergillus lentulus and Aspergillus fumigatiaffinis.</title>
        <authorList>
            <person name="dos Santos R.A.C."/>
            <person name="Steenwyk J.L."/>
            <person name="Rivero-Menendez O."/>
            <person name="Mead M.E."/>
            <person name="Silva L.P."/>
            <person name="Bastos R.W."/>
            <person name="Alastruey-Izquierdo A."/>
            <person name="Goldman G.H."/>
            <person name="Rokas A."/>
        </authorList>
    </citation>
    <scope>NUCLEOTIDE SEQUENCE</scope>
    <source>
        <strain evidence="2">CNM-CM6805</strain>
    </source>
</reference>
<reference evidence="2" key="2">
    <citation type="submission" date="2020-04" db="EMBL/GenBank/DDBJ databases">
        <authorList>
            <person name="Santos R.A.C."/>
            <person name="Steenwyk J.L."/>
            <person name="Rivero-Menendez O."/>
            <person name="Mead M.E."/>
            <person name="Silva L.P."/>
            <person name="Bastos R.W."/>
            <person name="Alastruey-Izquierdo A."/>
            <person name="Goldman G.H."/>
            <person name="Rokas A."/>
        </authorList>
    </citation>
    <scope>NUCLEOTIDE SEQUENCE</scope>
    <source>
        <strain evidence="2">CNM-CM6805</strain>
    </source>
</reference>
<dbReference type="AlphaFoldDB" id="A0A8H4HG92"/>
<dbReference type="Proteomes" id="UP000653565">
    <property type="component" value="Unassembled WGS sequence"/>
</dbReference>
<accession>A0A8H4HG92</accession>
<dbReference type="EMBL" id="JAAAPX010000014">
    <property type="protein sequence ID" value="KAF4242918.1"/>
    <property type="molecule type" value="Genomic_DNA"/>
</dbReference>
<feature type="region of interest" description="Disordered" evidence="1">
    <location>
        <begin position="1"/>
        <end position="51"/>
    </location>
</feature>
<organism evidence="2 3">
    <name type="scientific">Aspergillus fumigatiaffinis</name>
    <dbReference type="NCBI Taxonomy" id="340414"/>
    <lineage>
        <taxon>Eukaryota</taxon>
        <taxon>Fungi</taxon>
        <taxon>Dikarya</taxon>
        <taxon>Ascomycota</taxon>
        <taxon>Pezizomycotina</taxon>
        <taxon>Eurotiomycetes</taxon>
        <taxon>Eurotiomycetidae</taxon>
        <taxon>Eurotiales</taxon>
        <taxon>Aspergillaceae</taxon>
        <taxon>Aspergillus</taxon>
        <taxon>Aspergillus subgen. Fumigati</taxon>
    </lineage>
</organism>
<comment type="caution">
    <text evidence="2">The sequence shown here is derived from an EMBL/GenBank/DDBJ whole genome shotgun (WGS) entry which is preliminary data.</text>
</comment>
<feature type="compositionally biased region" description="Polar residues" evidence="1">
    <location>
        <begin position="10"/>
        <end position="19"/>
    </location>
</feature>